<dbReference type="InterPro" id="IPR001173">
    <property type="entry name" value="Glyco_trans_2-like"/>
</dbReference>
<keyword evidence="1 4" id="KW-0328">Glycosyltransferase</keyword>
<dbReference type="Gene3D" id="3.90.550.10">
    <property type="entry name" value="Spore Coat Polysaccharide Biosynthesis Protein SpsA, Chain A"/>
    <property type="match status" value="1"/>
</dbReference>
<gene>
    <name evidence="4" type="ORF">OCV77_01005</name>
</gene>
<keyword evidence="2 4" id="KW-0808">Transferase</keyword>
<sequence length="336" mass="38153">MLVEPKDNLLLISVIVPVYNGESYLRSCIESIENQTYQKLEIIIINDGSTDSTGKVCVELKENYENIRIITTEDEGVSAARNAGLDLAKGELITFVDADDRLRPRTLEVLADVLRKTGSDMAGCSFHAWSTEEEWEAFLTERFRIGEPVTYTGAQYLREELLQGNSRCWSKLYRRSLIGKLRFQRGLSIGEDMLFLTELLGYARKVSEIDYPGYGYYQNAKGAMNRPFTPSYMDQITCWELARDRILAIDSTLEAKVTSILIMGIMLTAGKLAMLPAADRRKNAQYIQICRDKLKQELQVSGAYELLSGGYRLKAKLFAAAPGLYLYGYHFRKYKD</sequence>
<feature type="domain" description="Glycosyltransferase 2-like" evidence="3">
    <location>
        <begin position="13"/>
        <end position="177"/>
    </location>
</feature>
<organism evidence="4 5">
    <name type="scientific">Suilimivivens aceti</name>
    <dbReference type="NCBI Taxonomy" id="2981774"/>
    <lineage>
        <taxon>Bacteria</taxon>
        <taxon>Bacillati</taxon>
        <taxon>Bacillota</taxon>
        <taxon>Clostridia</taxon>
        <taxon>Lachnospirales</taxon>
        <taxon>Lachnospiraceae</taxon>
        <taxon>Suilimivivens</taxon>
    </lineage>
</organism>
<dbReference type="RefSeq" id="WP_262572498.1">
    <property type="nucleotide sequence ID" value="NZ_JAOQKJ010000001.1"/>
</dbReference>
<evidence type="ECO:0000259" key="3">
    <source>
        <dbReference type="Pfam" id="PF00535"/>
    </source>
</evidence>
<dbReference type="EC" id="2.4.-.-" evidence="4"/>
<evidence type="ECO:0000256" key="2">
    <source>
        <dbReference type="ARBA" id="ARBA00022679"/>
    </source>
</evidence>
<evidence type="ECO:0000313" key="5">
    <source>
        <dbReference type="Proteomes" id="UP001652432"/>
    </source>
</evidence>
<dbReference type="CDD" id="cd00761">
    <property type="entry name" value="Glyco_tranf_GTA_type"/>
    <property type="match status" value="1"/>
</dbReference>
<dbReference type="SUPFAM" id="SSF53448">
    <property type="entry name" value="Nucleotide-diphospho-sugar transferases"/>
    <property type="match status" value="1"/>
</dbReference>
<reference evidence="4 5" key="1">
    <citation type="journal article" date="2021" name="ISME Commun">
        <title>Automated analysis of genomic sequences facilitates high-throughput and comprehensive description of bacteria.</title>
        <authorList>
            <person name="Hitch T.C.A."/>
        </authorList>
    </citation>
    <scope>NUCLEOTIDE SEQUENCE [LARGE SCALE GENOMIC DNA]</scope>
    <source>
        <strain evidence="4 5">Sanger_18</strain>
    </source>
</reference>
<dbReference type="PANTHER" id="PTHR22916:SF51">
    <property type="entry name" value="GLYCOSYLTRANSFERASE EPSH-RELATED"/>
    <property type="match status" value="1"/>
</dbReference>
<comment type="caution">
    <text evidence="4">The sequence shown here is derived from an EMBL/GenBank/DDBJ whole genome shotgun (WGS) entry which is preliminary data.</text>
</comment>
<dbReference type="GO" id="GO:0016757">
    <property type="term" value="F:glycosyltransferase activity"/>
    <property type="evidence" value="ECO:0007669"/>
    <property type="project" value="UniProtKB-KW"/>
</dbReference>
<dbReference type="Pfam" id="PF00535">
    <property type="entry name" value="Glycos_transf_2"/>
    <property type="match status" value="1"/>
</dbReference>
<dbReference type="EMBL" id="JAOQKJ010000001">
    <property type="protein sequence ID" value="MCU6743094.1"/>
    <property type="molecule type" value="Genomic_DNA"/>
</dbReference>
<evidence type="ECO:0000256" key="1">
    <source>
        <dbReference type="ARBA" id="ARBA00022676"/>
    </source>
</evidence>
<protein>
    <submittedName>
        <fullName evidence="4">Glycosyltransferase</fullName>
        <ecNumber evidence="4">2.4.-.-</ecNumber>
    </submittedName>
</protein>
<name>A0ABT2SZV9_9FIRM</name>
<dbReference type="Proteomes" id="UP001652432">
    <property type="component" value="Unassembled WGS sequence"/>
</dbReference>
<dbReference type="InterPro" id="IPR029044">
    <property type="entry name" value="Nucleotide-diphossugar_trans"/>
</dbReference>
<accession>A0ABT2SZV9</accession>
<proteinExistence type="predicted"/>
<evidence type="ECO:0000313" key="4">
    <source>
        <dbReference type="EMBL" id="MCU6743094.1"/>
    </source>
</evidence>
<keyword evidence="5" id="KW-1185">Reference proteome</keyword>
<dbReference type="PANTHER" id="PTHR22916">
    <property type="entry name" value="GLYCOSYLTRANSFERASE"/>
    <property type="match status" value="1"/>
</dbReference>